<comment type="caution">
    <text evidence="3">The sequence shown here is derived from an EMBL/GenBank/DDBJ whole genome shotgun (WGS) entry which is preliminary data.</text>
</comment>
<sequence>MSRLTRAWERIRANDFLTGVVALGVVVALAAGVTYFYMSPPGRQTVTFTTSDAASLSGGEDVRVAGISVGKVSDVRLRKDDVEVDLDVTGDVKVGDRSSVRVQLLTAVGGYFVSLVPAGKASEESRTIPADRVTVPYTIADTLQELPRITNQVEGDPVESTLAQVADGLGENSKSLRNLIDGLQSLSGIVDRQRRQVDSILAMASNYMTTFSNSREFVFELIRKVNIAFSQFYTYRAGFSKAYEELGGVLERLGAVSKFYLNHKDQIYSAVVAARGTAERLRDGMSAMIDNLGPLQKQLTALVAPEGASNANTAFVLDATAMCLPVAGRTC</sequence>
<organism evidence="3 4">
    <name type="scientific">Gordonia westfalica</name>
    <dbReference type="NCBI Taxonomy" id="158898"/>
    <lineage>
        <taxon>Bacteria</taxon>
        <taxon>Bacillati</taxon>
        <taxon>Actinomycetota</taxon>
        <taxon>Actinomycetes</taxon>
        <taxon>Mycobacteriales</taxon>
        <taxon>Gordoniaceae</taxon>
        <taxon>Gordonia</taxon>
    </lineage>
</organism>
<keyword evidence="4" id="KW-1185">Reference proteome</keyword>
<reference evidence="3 4" key="1">
    <citation type="submission" date="2023-08" db="EMBL/GenBank/DDBJ databases">
        <title>Bioegradation of LLDPE and BLDPE plastic by marine bacteria from coast plastic debris.</title>
        <authorList>
            <person name="Rong Z."/>
        </authorList>
    </citation>
    <scope>NUCLEOTIDE SEQUENCE [LARGE SCALE GENOMIC DNA]</scope>
    <source>
        <strain evidence="3 4">Z-2</strain>
    </source>
</reference>
<name>A0ABU2GV83_9ACTN</name>
<evidence type="ECO:0000313" key="4">
    <source>
        <dbReference type="Proteomes" id="UP001265083"/>
    </source>
</evidence>
<accession>A0ABU2GV83</accession>
<dbReference type="Proteomes" id="UP001265083">
    <property type="component" value="Unassembled WGS sequence"/>
</dbReference>
<proteinExistence type="predicted"/>
<gene>
    <name evidence="3" type="ORF">RD149_13635</name>
</gene>
<dbReference type="InterPro" id="IPR003399">
    <property type="entry name" value="Mce/MlaD"/>
</dbReference>
<protein>
    <submittedName>
        <fullName evidence="3">MlaD family protein</fullName>
    </submittedName>
</protein>
<dbReference type="InterPro" id="IPR052336">
    <property type="entry name" value="MlaD_Phospholipid_Transporter"/>
</dbReference>
<keyword evidence="1" id="KW-0812">Transmembrane</keyword>
<feature type="transmembrane region" description="Helical" evidence="1">
    <location>
        <begin position="16"/>
        <end position="38"/>
    </location>
</feature>
<feature type="domain" description="Mce/MlaD" evidence="2">
    <location>
        <begin position="44"/>
        <end position="117"/>
    </location>
</feature>
<evidence type="ECO:0000259" key="2">
    <source>
        <dbReference type="Pfam" id="PF02470"/>
    </source>
</evidence>
<keyword evidence="1" id="KW-0472">Membrane</keyword>
<evidence type="ECO:0000256" key="1">
    <source>
        <dbReference type="SAM" id="Phobius"/>
    </source>
</evidence>
<dbReference type="EMBL" id="JAVLUS010000010">
    <property type="protein sequence ID" value="MDS1114810.1"/>
    <property type="molecule type" value="Genomic_DNA"/>
</dbReference>
<dbReference type="Pfam" id="PF02470">
    <property type="entry name" value="MlaD"/>
    <property type="match status" value="1"/>
</dbReference>
<dbReference type="RefSeq" id="WP_310950884.1">
    <property type="nucleotide sequence ID" value="NZ_JAVLUS010000010.1"/>
</dbReference>
<evidence type="ECO:0000313" key="3">
    <source>
        <dbReference type="EMBL" id="MDS1114810.1"/>
    </source>
</evidence>
<dbReference type="PANTHER" id="PTHR33371:SF18">
    <property type="entry name" value="MCE-FAMILY PROTEIN MCE3C"/>
    <property type="match status" value="1"/>
</dbReference>
<keyword evidence="1" id="KW-1133">Transmembrane helix</keyword>
<dbReference type="PANTHER" id="PTHR33371">
    <property type="entry name" value="INTERMEMBRANE PHOSPHOLIPID TRANSPORT SYSTEM BINDING PROTEIN MLAD-RELATED"/>
    <property type="match status" value="1"/>
</dbReference>